<keyword evidence="2" id="KW-1185">Reference proteome</keyword>
<gene>
    <name evidence="1" type="ORF">AMECASPLE_019669</name>
</gene>
<evidence type="ECO:0000313" key="2">
    <source>
        <dbReference type="Proteomes" id="UP001469553"/>
    </source>
</evidence>
<comment type="caution">
    <text evidence="1">The sequence shown here is derived from an EMBL/GenBank/DDBJ whole genome shotgun (WGS) entry which is preliminary data.</text>
</comment>
<sequence>MGFRTEYDSSSLCGCTQHIVYHPSVSSDRKYMFICRILKNGTKLCLYLKHQMHLEISAQCSQVEVSHMVSRRMLQVVGHIPLVPQPRLYDLKAHSPWSQQISLYGMKGQSDL</sequence>
<dbReference type="EMBL" id="JAHRIP010048625">
    <property type="protein sequence ID" value="MEQ2299898.1"/>
    <property type="molecule type" value="Genomic_DNA"/>
</dbReference>
<name>A0ABV0Z313_9TELE</name>
<protein>
    <submittedName>
        <fullName evidence="1">Uncharacterized protein</fullName>
    </submittedName>
</protein>
<evidence type="ECO:0000313" key="1">
    <source>
        <dbReference type="EMBL" id="MEQ2299898.1"/>
    </source>
</evidence>
<dbReference type="Proteomes" id="UP001469553">
    <property type="component" value="Unassembled WGS sequence"/>
</dbReference>
<reference evidence="1 2" key="1">
    <citation type="submission" date="2021-06" db="EMBL/GenBank/DDBJ databases">
        <authorList>
            <person name="Palmer J.M."/>
        </authorList>
    </citation>
    <scope>NUCLEOTIDE SEQUENCE [LARGE SCALE GENOMIC DNA]</scope>
    <source>
        <strain evidence="1 2">AS_MEX2019</strain>
        <tissue evidence="1">Muscle</tissue>
    </source>
</reference>
<organism evidence="1 2">
    <name type="scientific">Ameca splendens</name>
    <dbReference type="NCBI Taxonomy" id="208324"/>
    <lineage>
        <taxon>Eukaryota</taxon>
        <taxon>Metazoa</taxon>
        <taxon>Chordata</taxon>
        <taxon>Craniata</taxon>
        <taxon>Vertebrata</taxon>
        <taxon>Euteleostomi</taxon>
        <taxon>Actinopterygii</taxon>
        <taxon>Neopterygii</taxon>
        <taxon>Teleostei</taxon>
        <taxon>Neoteleostei</taxon>
        <taxon>Acanthomorphata</taxon>
        <taxon>Ovalentaria</taxon>
        <taxon>Atherinomorphae</taxon>
        <taxon>Cyprinodontiformes</taxon>
        <taxon>Goodeidae</taxon>
        <taxon>Ameca</taxon>
    </lineage>
</organism>
<accession>A0ABV0Z313</accession>
<proteinExistence type="predicted"/>